<sequence>MDAQLQGIASLIGHTPMLSVTGGLVPPGKELILKLEGFNPSLSVKDRTALGLVLEGFRSGHLRKGGTLIESTSGNLGKALAMLGASLKFKVVVVVDPKISKATATMYSALGAEMIVVDRADEAGGFQKNRIKAVKEYLEQHPDAYWPNQYDNESNPLFHYNTTAVEILRSERKFDALVGAVSTGGHLSGIARRIKKERPSITIVACDSVGSAVFKNSFAPYLINGIGLGWRSANLDFEVMDRYCLVSDQQAISTCLSLARSEGLLIGGSGGAVVFTALNHLYKSQDKSTLALIPDSGINYLDQIFDEKWREKNSVHVLGESQLLDELRQSAATECVPVGAEENECVNTLQKV</sequence>
<reference evidence="7 8" key="1">
    <citation type="submission" date="2020-10" db="EMBL/GenBank/DDBJ databases">
        <title>Phylogeny of dyella-like bacteria.</title>
        <authorList>
            <person name="Fu J."/>
        </authorList>
    </citation>
    <scope>NUCLEOTIDE SEQUENCE [LARGE SCALE GENOMIC DNA]</scope>
    <source>
        <strain evidence="7 8">JP1</strain>
    </source>
</reference>
<dbReference type="Gene3D" id="3.40.50.1100">
    <property type="match status" value="2"/>
</dbReference>
<dbReference type="PANTHER" id="PTHR10314">
    <property type="entry name" value="CYSTATHIONINE BETA-SYNTHASE"/>
    <property type="match status" value="1"/>
</dbReference>
<name>A0ABW8JQ57_9GAMM</name>
<evidence type="ECO:0000256" key="5">
    <source>
        <dbReference type="ARBA" id="ARBA00047931"/>
    </source>
</evidence>
<accession>A0ABW8JQ57</accession>
<evidence type="ECO:0000259" key="6">
    <source>
        <dbReference type="Pfam" id="PF00291"/>
    </source>
</evidence>
<gene>
    <name evidence="7" type="ORF">ISP15_16660</name>
</gene>
<protein>
    <recommendedName>
        <fullName evidence="3">cysteine synthase</fullName>
        <ecNumber evidence="3">2.5.1.47</ecNumber>
    </recommendedName>
</protein>
<comment type="catalytic activity">
    <reaction evidence="5">
        <text>O-acetyl-L-serine + hydrogen sulfide = L-cysteine + acetate</text>
        <dbReference type="Rhea" id="RHEA:14829"/>
        <dbReference type="ChEBI" id="CHEBI:29919"/>
        <dbReference type="ChEBI" id="CHEBI:30089"/>
        <dbReference type="ChEBI" id="CHEBI:35235"/>
        <dbReference type="ChEBI" id="CHEBI:58340"/>
        <dbReference type="EC" id="2.5.1.47"/>
    </reaction>
</comment>
<evidence type="ECO:0000313" key="8">
    <source>
        <dbReference type="Proteomes" id="UP001620461"/>
    </source>
</evidence>
<dbReference type="Pfam" id="PF00291">
    <property type="entry name" value="PALP"/>
    <property type="match status" value="1"/>
</dbReference>
<feature type="domain" description="Tryptophan synthase beta chain-like PALP" evidence="6">
    <location>
        <begin position="10"/>
        <end position="293"/>
    </location>
</feature>
<dbReference type="PROSITE" id="PS00901">
    <property type="entry name" value="CYS_SYNTHASE"/>
    <property type="match status" value="1"/>
</dbReference>
<dbReference type="SUPFAM" id="SSF53686">
    <property type="entry name" value="Tryptophan synthase beta subunit-like PLP-dependent enzymes"/>
    <property type="match status" value="1"/>
</dbReference>
<organism evidence="7 8">
    <name type="scientific">Dyella jejuensis</name>
    <dbReference type="NCBI Taxonomy" id="1432009"/>
    <lineage>
        <taxon>Bacteria</taxon>
        <taxon>Pseudomonadati</taxon>
        <taxon>Pseudomonadota</taxon>
        <taxon>Gammaproteobacteria</taxon>
        <taxon>Lysobacterales</taxon>
        <taxon>Rhodanobacteraceae</taxon>
        <taxon>Dyella</taxon>
    </lineage>
</organism>
<evidence type="ECO:0000256" key="2">
    <source>
        <dbReference type="ARBA" id="ARBA00004962"/>
    </source>
</evidence>
<evidence type="ECO:0000313" key="7">
    <source>
        <dbReference type="EMBL" id="MFK2901972.1"/>
    </source>
</evidence>
<dbReference type="InterPro" id="IPR001926">
    <property type="entry name" value="TrpB-like_PALP"/>
</dbReference>
<comment type="cofactor">
    <cofactor evidence="1">
        <name>pyridoxal 5'-phosphate</name>
        <dbReference type="ChEBI" id="CHEBI:597326"/>
    </cofactor>
</comment>
<keyword evidence="8" id="KW-1185">Reference proteome</keyword>
<dbReference type="InterPro" id="IPR001216">
    <property type="entry name" value="P-phosphate_BS"/>
</dbReference>
<comment type="pathway">
    <text evidence="2">Amino-acid biosynthesis; L-cysteine biosynthesis; L-cysteine from L-serine: step 2/2.</text>
</comment>
<dbReference type="Proteomes" id="UP001620461">
    <property type="component" value="Unassembled WGS sequence"/>
</dbReference>
<dbReference type="EMBL" id="JADIKJ010000021">
    <property type="protein sequence ID" value="MFK2901972.1"/>
    <property type="molecule type" value="Genomic_DNA"/>
</dbReference>
<comment type="caution">
    <text evidence="7">The sequence shown here is derived from an EMBL/GenBank/DDBJ whole genome shotgun (WGS) entry which is preliminary data.</text>
</comment>
<evidence type="ECO:0000256" key="3">
    <source>
        <dbReference type="ARBA" id="ARBA00012681"/>
    </source>
</evidence>
<dbReference type="EC" id="2.5.1.47" evidence="3"/>
<dbReference type="InterPro" id="IPR036052">
    <property type="entry name" value="TrpB-like_PALP_sf"/>
</dbReference>
<evidence type="ECO:0000256" key="1">
    <source>
        <dbReference type="ARBA" id="ARBA00001933"/>
    </source>
</evidence>
<dbReference type="CDD" id="cd01561">
    <property type="entry name" value="CBS_like"/>
    <property type="match status" value="1"/>
</dbReference>
<evidence type="ECO:0000256" key="4">
    <source>
        <dbReference type="ARBA" id="ARBA00022898"/>
    </source>
</evidence>
<proteinExistence type="predicted"/>
<keyword evidence="4" id="KW-0663">Pyridoxal phosphate</keyword>
<dbReference type="InterPro" id="IPR050214">
    <property type="entry name" value="Cys_Synth/Cystath_Beta-Synth"/>
</dbReference>